<dbReference type="InParanoid" id="A0A2H3CB91"/>
<evidence type="ECO:0000313" key="1">
    <source>
        <dbReference type="EMBL" id="PBK80345.1"/>
    </source>
</evidence>
<evidence type="ECO:0000313" key="2">
    <source>
        <dbReference type="Proteomes" id="UP000217790"/>
    </source>
</evidence>
<keyword evidence="2" id="KW-1185">Reference proteome</keyword>
<dbReference type="EMBL" id="KZ293747">
    <property type="protein sequence ID" value="PBK80345.1"/>
    <property type="molecule type" value="Genomic_DNA"/>
</dbReference>
<dbReference type="Proteomes" id="UP000217790">
    <property type="component" value="Unassembled WGS sequence"/>
</dbReference>
<organism evidence="1 2">
    <name type="scientific">Armillaria gallica</name>
    <name type="common">Bulbous honey fungus</name>
    <name type="synonym">Armillaria bulbosa</name>
    <dbReference type="NCBI Taxonomy" id="47427"/>
    <lineage>
        <taxon>Eukaryota</taxon>
        <taxon>Fungi</taxon>
        <taxon>Dikarya</taxon>
        <taxon>Basidiomycota</taxon>
        <taxon>Agaricomycotina</taxon>
        <taxon>Agaricomycetes</taxon>
        <taxon>Agaricomycetidae</taxon>
        <taxon>Agaricales</taxon>
        <taxon>Marasmiineae</taxon>
        <taxon>Physalacriaceae</taxon>
        <taxon>Armillaria</taxon>
    </lineage>
</organism>
<sequence>MEPPSCFNNKQLRLIEGWVLVLKHEKAKADVILMQISPLVKHLHLAYMDWYPPEFDEADLD</sequence>
<accession>A0A2H3CB91</accession>
<dbReference type="AlphaFoldDB" id="A0A2H3CB91"/>
<protein>
    <submittedName>
        <fullName evidence="1">Uncharacterized protein</fullName>
    </submittedName>
</protein>
<proteinExistence type="predicted"/>
<gene>
    <name evidence="1" type="ORF">ARMGADRAFT_1092293</name>
</gene>
<reference evidence="2" key="1">
    <citation type="journal article" date="2017" name="Nat. Ecol. Evol.">
        <title>Genome expansion and lineage-specific genetic innovations in the forest pathogenic fungi Armillaria.</title>
        <authorList>
            <person name="Sipos G."/>
            <person name="Prasanna A.N."/>
            <person name="Walter M.C."/>
            <person name="O'Connor E."/>
            <person name="Balint B."/>
            <person name="Krizsan K."/>
            <person name="Kiss B."/>
            <person name="Hess J."/>
            <person name="Varga T."/>
            <person name="Slot J."/>
            <person name="Riley R."/>
            <person name="Boka B."/>
            <person name="Rigling D."/>
            <person name="Barry K."/>
            <person name="Lee J."/>
            <person name="Mihaltcheva S."/>
            <person name="LaButti K."/>
            <person name="Lipzen A."/>
            <person name="Waldron R."/>
            <person name="Moloney N.M."/>
            <person name="Sperisen C."/>
            <person name="Kredics L."/>
            <person name="Vagvoelgyi C."/>
            <person name="Patrignani A."/>
            <person name="Fitzpatrick D."/>
            <person name="Nagy I."/>
            <person name="Doyle S."/>
            <person name="Anderson J.B."/>
            <person name="Grigoriev I.V."/>
            <person name="Gueldener U."/>
            <person name="Muensterkoetter M."/>
            <person name="Nagy L.G."/>
        </authorList>
    </citation>
    <scope>NUCLEOTIDE SEQUENCE [LARGE SCALE GENOMIC DNA]</scope>
    <source>
        <strain evidence="2">Ar21-2</strain>
    </source>
</reference>
<name>A0A2H3CB91_ARMGA</name>